<dbReference type="STRING" id="82801.SAMN04488506_1660"/>
<dbReference type="InterPro" id="IPR045018">
    <property type="entry name" value="Azg-like"/>
</dbReference>
<evidence type="ECO:0000313" key="8">
    <source>
        <dbReference type="EMBL" id="SFQ37124.1"/>
    </source>
</evidence>
<keyword evidence="3" id="KW-0813">Transport</keyword>
<dbReference type="EMBL" id="FOXW01000006">
    <property type="protein sequence ID" value="SFQ37124.1"/>
    <property type="molecule type" value="Genomic_DNA"/>
</dbReference>
<dbReference type="GO" id="GO:0005886">
    <property type="term" value="C:plasma membrane"/>
    <property type="evidence" value="ECO:0007669"/>
    <property type="project" value="TreeGrafter"/>
</dbReference>
<comment type="subcellular location">
    <subcellularLocation>
        <location evidence="1">Membrane</location>
        <topology evidence="1">Multi-pass membrane protein</topology>
    </subcellularLocation>
</comment>
<feature type="transmembrane region" description="Helical" evidence="7">
    <location>
        <begin position="61"/>
        <end position="83"/>
    </location>
</feature>
<keyword evidence="5 7" id="KW-1133">Transmembrane helix</keyword>
<organism evidence="8 9">
    <name type="scientific">Desemzia incerta</name>
    <dbReference type="NCBI Taxonomy" id="82801"/>
    <lineage>
        <taxon>Bacteria</taxon>
        <taxon>Bacillati</taxon>
        <taxon>Bacillota</taxon>
        <taxon>Bacilli</taxon>
        <taxon>Lactobacillales</taxon>
        <taxon>Carnobacteriaceae</taxon>
        <taxon>Desemzia</taxon>
    </lineage>
</organism>
<dbReference type="InterPro" id="IPR006043">
    <property type="entry name" value="NCS2"/>
</dbReference>
<gene>
    <name evidence="8" type="ORF">SAMN04488506_1660</name>
</gene>
<proteinExistence type="inferred from homology"/>
<dbReference type="Proteomes" id="UP000199136">
    <property type="component" value="Unassembled WGS sequence"/>
</dbReference>
<evidence type="ECO:0000313" key="9">
    <source>
        <dbReference type="Proteomes" id="UP000199136"/>
    </source>
</evidence>
<feature type="transmembrane region" description="Helical" evidence="7">
    <location>
        <begin position="140"/>
        <end position="161"/>
    </location>
</feature>
<feature type="transmembrane region" description="Helical" evidence="7">
    <location>
        <begin position="380"/>
        <end position="410"/>
    </location>
</feature>
<feature type="transmembrane region" description="Helical" evidence="7">
    <location>
        <begin position="257"/>
        <end position="275"/>
    </location>
</feature>
<evidence type="ECO:0000256" key="2">
    <source>
        <dbReference type="ARBA" id="ARBA00005697"/>
    </source>
</evidence>
<evidence type="ECO:0000256" key="6">
    <source>
        <dbReference type="ARBA" id="ARBA00023136"/>
    </source>
</evidence>
<accession>A0A1I5XYZ8</accession>
<keyword evidence="9" id="KW-1185">Reference proteome</keyword>
<dbReference type="PANTHER" id="PTHR43337">
    <property type="entry name" value="XANTHINE/URACIL PERMEASE C887.17-RELATED"/>
    <property type="match status" value="1"/>
</dbReference>
<evidence type="ECO:0000256" key="7">
    <source>
        <dbReference type="SAM" id="Phobius"/>
    </source>
</evidence>
<dbReference type="RefSeq" id="WP_218147508.1">
    <property type="nucleotide sequence ID" value="NZ_FOXW01000006.1"/>
</dbReference>
<feature type="transmembrane region" description="Helical" evidence="7">
    <location>
        <begin position="181"/>
        <end position="200"/>
    </location>
</feature>
<keyword evidence="4 7" id="KW-0812">Transmembrane</keyword>
<dbReference type="GO" id="GO:0005345">
    <property type="term" value="F:purine nucleobase transmembrane transporter activity"/>
    <property type="evidence" value="ECO:0007669"/>
    <property type="project" value="TreeGrafter"/>
</dbReference>
<dbReference type="PANTHER" id="PTHR43337:SF2">
    <property type="entry name" value="XANTHINE_URACIL PERMEASE"/>
    <property type="match status" value="1"/>
</dbReference>
<feature type="transmembrane region" description="Helical" evidence="7">
    <location>
        <begin position="422"/>
        <end position="440"/>
    </location>
</feature>
<name>A0A1I5XYZ8_9LACT</name>
<evidence type="ECO:0000256" key="3">
    <source>
        <dbReference type="ARBA" id="ARBA00022448"/>
    </source>
</evidence>
<comment type="similarity">
    <text evidence="2">Belongs to the nucleobase:cation symporter-2 (NCS2) (TC 2.A.40) family. Azg-like subfamily.</text>
</comment>
<feature type="transmembrane region" description="Helical" evidence="7">
    <location>
        <begin position="103"/>
        <end position="128"/>
    </location>
</feature>
<dbReference type="Pfam" id="PF00860">
    <property type="entry name" value="Xan_ur_permease"/>
    <property type="match status" value="1"/>
</dbReference>
<feature type="transmembrane region" description="Helical" evidence="7">
    <location>
        <begin position="33"/>
        <end position="54"/>
    </location>
</feature>
<evidence type="ECO:0000256" key="5">
    <source>
        <dbReference type="ARBA" id="ARBA00022989"/>
    </source>
</evidence>
<sequence>MSHKQSSMSVSIQDFVKRRFNIVEEENTIKTELLAGMTSFISVSYIIAVNASVLSTTGMNYAAVTVATVLSSVIGCLLMAFLANSPLIITPGMGDNAFFAFTLVGAFGLTSPQALTVVLVVGILFTIIAASKIAPKLASAIPGTLVSGMSVAIGFFIMFLGLKDGGIIVGNEGTLVALGNLNDPLPLTTLISLVIALILFERKVPANFLLSIVAGTLVGIATGVVDLSKMSSFSLSLTPFANGIAQFDFSLLLSPNFWIAVFALLMLALFQNLGSQLSMLPDRNKLPKAYLANGISVLAASVMGCNSTCTSAEGATGVAAGGKTGLTSLTAGLLFIPALFILPILSLIPMSAVAPILIIVGVSMVQGNIKKIPFDHFSDAFPALFTVIMTVLTFNIADGIAFGFISYTLLKIVKNETKELTGMTILLSIVFVIYFVLNYLV</sequence>
<evidence type="ECO:0000256" key="4">
    <source>
        <dbReference type="ARBA" id="ARBA00022692"/>
    </source>
</evidence>
<feature type="transmembrane region" description="Helical" evidence="7">
    <location>
        <begin position="207"/>
        <end position="225"/>
    </location>
</feature>
<dbReference type="AlphaFoldDB" id="A0A1I5XYZ8"/>
<evidence type="ECO:0000256" key="1">
    <source>
        <dbReference type="ARBA" id="ARBA00004141"/>
    </source>
</evidence>
<reference evidence="8 9" key="1">
    <citation type="submission" date="2016-10" db="EMBL/GenBank/DDBJ databases">
        <authorList>
            <person name="de Groot N.N."/>
        </authorList>
    </citation>
    <scope>NUCLEOTIDE SEQUENCE [LARGE SCALE GENOMIC DNA]</scope>
    <source>
        <strain evidence="8 9">DSM 20581</strain>
    </source>
</reference>
<protein>
    <submittedName>
        <fullName evidence="8">Putative MFS transporter, AGZA family, xanthine/uracil permease</fullName>
    </submittedName>
</protein>
<keyword evidence="6 7" id="KW-0472">Membrane</keyword>
<feature type="transmembrane region" description="Helical" evidence="7">
    <location>
        <begin position="333"/>
        <end position="360"/>
    </location>
</feature>